<sequence length="104" mass="12248">MYTKEEKEFEEIEGRSYNVKFQNAQLKKFNTTISKILKVYNKLLHPAAQIIMNVLDAREILNLEKFTRKNGIVFRKSELWNHAILNGLKLGNKNLIEFAHEDII</sequence>
<dbReference type="EMBL" id="KE561158">
    <property type="protein sequence ID" value="EPZ32349.1"/>
    <property type="molecule type" value="Genomic_DNA"/>
</dbReference>
<dbReference type="HOGENOM" id="CLU_2251599_0_0_1"/>
<dbReference type="Proteomes" id="UP000030755">
    <property type="component" value="Unassembled WGS sequence"/>
</dbReference>
<organism evidence="1 2">
    <name type="scientific">Rozella allomycis (strain CSF55)</name>
    <dbReference type="NCBI Taxonomy" id="988480"/>
    <lineage>
        <taxon>Eukaryota</taxon>
        <taxon>Fungi</taxon>
        <taxon>Fungi incertae sedis</taxon>
        <taxon>Cryptomycota</taxon>
        <taxon>Cryptomycota incertae sedis</taxon>
        <taxon>Rozella</taxon>
    </lineage>
</organism>
<name>A0A075AUX6_ROZAC</name>
<gene>
    <name evidence="1" type="ORF">O9G_002189</name>
</gene>
<evidence type="ECO:0000313" key="1">
    <source>
        <dbReference type="EMBL" id="EPZ32349.1"/>
    </source>
</evidence>
<proteinExistence type="predicted"/>
<dbReference type="AlphaFoldDB" id="A0A075AUX6"/>
<protein>
    <submittedName>
        <fullName evidence="1">Uncharacterized protein</fullName>
    </submittedName>
</protein>
<keyword evidence="2" id="KW-1185">Reference proteome</keyword>
<accession>A0A075AUX6</accession>
<evidence type="ECO:0000313" key="2">
    <source>
        <dbReference type="Proteomes" id="UP000030755"/>
    </source>
</evidence>
<reference evidence="1 2" key="1">
    <citation type="journal article" date="2013" name="Curr. Biol.">
        <title>Shared signatures of parasitism and phylogenomics unite Cryptomycota and microsporidia.</title>
        <authorList>
            <person name="James T.Y."/>
            <person name="Pelin A."/>
            <person name="Bonen L."/>
            <person name="Ahrendt S."/>
            <person name="Sain D."/>
            <person name="Corradi N."/>
            <person name="Stajich J.E."/>
        </authorList>
    </citation>
    <scope>NUCLEOTIDE SEQUENCE [LARGE SCALE GENOMIC DNA]</scope>
    <source>
        <strain evidence="1 2">CSF55</strain>
    </source>
</reference>